<dbReference type="SUPFAM" id="SSF52047">
    <property type="entry name" value="RNI-like"/>
    <property type="match status" value="1"/>
</dbReference>
<dbReference type="Pfam" id="PF12937">
    <property type="entry name" value="F-box-like"/>
    <property type="match status" value="1"/>
</dbReference>
<dbReference type="SUPFAM" id="SSF81383">
    <property type="entry name" value="F-box domain"/>
    <property type="match status" value="1"/>
</dbReference>
<dbReference type="Gene3D" id="3.80.10.10">
    <property type="entry name" value="Ribonuclease Inhibitor"/>
    <property type="match status" value="2"/>
</dbReference>
<keyword evidence="3" id="KW-1185">Reference proteome</keyword>
<accession>A0A665TAY1</accession>
<reference evidence="2" key="3">
    <citation type="submission" date="2025-09" db="UniProtKB">
        <authorList>
            <consortium name="Ensembl"/>
        </authorList>
    </citation>
    <scope>IDENTIFICATION</scope>
</reference>
<proteinExistence type="predicted"/>
<evidence type="ECO:0000313" key="3">
    <source>
        <dbReference type="Proteomes" id="UP000472264"/>
    </source>
</evidence>
<protein>
    <recommendedName>
        <fullName evidence="1">F-box domain-containing protein</fullName>
    </recommendedName>
</protein>
<reference evidence="2" key="1">
    <citation type="submission" date="2021-04" db="EMBL/GenBank/DDBJ databases">
        <authorList>
            <consortium name="Wellcome Sanger Institute Data Sharing"/>
        </authorList>
    </citation>
    <scope>NUCLEOTIDE SEQUENCE [LARGE SCALE GENOMIC DNA]</scope>
</reference>
<reference evidence="2" key="2">
    <citation type="submission" date="2025-08" db="UniProtKB">
        <authorList>
            <consortium name="Ensembl"/>
        </authorList>
    </citation>
    <scope>IDENTIFICATION</scope>
</reference>
<feature type="domain" description="F-box" evidence="1">
    <location>
        <begin position="2"/>
        <end position="48"/>
    </location>
</feature>
<evidence type="ECO:0000259" key="1">
    <source>
        <dbReference type="PROSITE" id="PS50181"/>
    </source>
</evidence>
<name>A0A665TAY1_ECHNA</name>
<dbReference type="PROSITE" id="PS50181">
    <property type="entry name" value="FBOX"/>
    <property type="match status" value="1"/>
</dbReference>
<dbReference type="InterPro" id="IPR001810">
    <property type="entry name" value="F-box_dom"/>
</dbReference>
<dbReference type="InParanoid" id="A0A665TAY1"/>
<organism evidence="2 3">
    <name type="scientific">Echeneis naucrates</name>
    <name type="common">Live sharksucker</name>
    <dbReference type="NCBI Taxonomy" id="173247"/>
    <lineage>
        <taxon>Eukaryota</taxon>
        <taxon>Metazoa</taxon>
        <taxon>Chordata</taxon>
        <taxon>Craniata</taxon>
        <taxon>Vertebrata</taxon>
        <taxon>Euteleostomi</taxon>
        <taxon>Actinopterygii</taxon>
        <taxon>Neopterygii</taxon>
        <taxon>Teleostei</taxon>
        <taxon>Neoteleostei</taxon>
        <taxon>Acanthomorphata</taxon>
        <taxon>Carangaria</taxon>
        <taxon>Carangiformes</taxon>
        <taxon>Echeneidae</taxon>
        <taxon>Echeneis</taxon>
    </lineage>
</organism>
<dbReference type="Ensembl" id="ENSENLT00000004269.1">
    <property type="protein sequence ID" value="ENSENLP00000004028.1"/>
    <property type="gene ID" value="ENSENLG00000002023.1"/>
</dbReference>
<dbReference type="InterPro" id="IPR036047">
    <property type="entry name" value="F-box-like_dom_sf"/>
</dbReference>
<dbReference type="Gene3D" id="1.20.1280.50">
    <property type="match status" value="1"/>
</dbReference>
<dbReference type="AlphaFoldDB" id="A0A665TAY1"/>
<dbReference type="SMART" id="SM00256">
    <property type="entry name" value="FBOX"/>
    <property type="match status" value="1"/>
</dbReference>
<dbReference type="Proteomes" id="UP000472264">
    <property type="component" value="Chromosome 5"/>
</dbReference>
<sequence length="420" mass="46954">MSGPLPPLPSELWNHVFGYLSAEDKFSVRASCKHFKRLVDHSFLWRDWAVVLAFRNGSYNSQFWATLRCRKVSSVVMRSSRAKDWKELARSLPAVTTLVMDQSSPKSLDCLKDFPHLKRLCIRNSSAPLSLNASTVSKPEQLSHLSMCDVTLPIASVASVISTVSHFQNLISLVCHQMGLCEGTILMVHSILGCLPKLKHLSLSVGYRPYAIHSVPRPNPGPLEGRASALSSLELVDCMDHSLPADAMRLMPALNSLAVFYRDSHQETIDKRSVCHLKMWLNDLVQLSTLVIVRGPSVEKYVSSIPATVTSLALCMVRLSSGDMAAVAAQVPNLLHLHIDPWPSHLGACTAQIPILFPKLKCLKLRHEHVPEKDFLQLHQLQQLERMEILDSRPHLCKIVGKLQALTNYRLEVTTTPRFM</sequence>
<dbReference type="OMA" id="HIDPWPS"/>
<dbReference type="InterPro" id="IPR032675">
    <property type="entry name" value="LRR_dom_sf"/>
</dbReference>
<evidence type="ECO:0000313" key="2">
    <source>
        <dbReference type="Ensembl" id="ENSENLP00000004028.1"/>
    </source>
</evidence>